<name>A0ABV9PS78_9ACTN</name>
<dbReference type="GO" id="GO:0043814">
    <property type="term" value="F:phospholactate guanylyltransferase activity"/>
    <property type="evidence" value="ECO:0007669"/>
    <property type="project" value="UniProtKB-EC"/>
</dbReference>
<evidence type="ECO:0000256" key="3">
    <source>
        <dbReference type="ARBA" id="ARBA00022741"/>
    </source>
</evidence>
<dbReference type="Pfam" id="PF01983">
    <property type="entry name" value="CofC"/>
    <property type="match status" value="1"/>
</dbReference>
<dbReference type="InterPro" id="IPR002835">
    <property type="entry name" value="CofC"/>
</dbReference>
<feature type="binding site" evidence="5">
    <location>
        <position position="170"/>
    </location>
    <ligand>
        <name>phosphoenolpyruvate</name>
        <dbReference type="ChEBI" id="CHEBI:58702"/>
    </ligand>
</feature>
<dbReference type="Gene3D" id="3.90.550.10">
    <property type="entry name" value="Spore Coat Polysaccharide Biosynthesis Protein SpsA, Chain A"/>
    <property type="match status" value="1"/>
</dbReference>
<keyword evidence="3 5" id="KW-0547">Nucleotide-binding</keyword>
<evidence type="ECO:0000256" key="5">
    <source>
        <dbReference type="HAMAP-Rule" id="MF_02114"/>
    </source>
</evidence>
<dbReference type="SUPFAM" id="SSF53448">
    <property type="entry name" value="Nucleotide-diphospho-sugar transferases"/>
    <property type="match status" value="1"/>
</dbReference>
<organism evidence="6 7">
    <name type="scientific">Dietzia aurantiaca</name>
    <dbReference type="NCBI Taxonomy" id="983873"/>
    <lineage>
        <taxon>Bacteria</taxon>
        <taxon>Bacillati</taxon>
        <taxon>Actinomycetota</taxon>
        <taxon>Actinomycetes</taxon>
        <taxon>Mycobacteriales</taxon>
        <taxon>Dietziaceae</taxon>
        <taxon>Dietzia</taxon>
    </lineage>
</organism>
<gene>
    <name evidence="6" type="primary">cofC</name>
    <name evidence="5" type="synonym">fbiD</name>
    <name evidence="6" type="ORF">ACFO7U_09995</name>
</gene>
<keyword evidence="7" id="KW-1185">Reference proteome</keyword>
<comment type="catalytic activity">
    <reaction evidence="5">
        <text>phosphoenolpyruvate + GTP + H(+) = enolpyruvoyl-2-diphospho-5'-guanosine + diphosphate</text>
        <dbReference type="Rhea" id="RHEA:30519"/>
        <dbReference type="ChEBI" id="CHEBI:15378"/>
        <dbReference type="ChEBI" id="CHEBI:33019"/>
        <dbReference type="ChEBI" id="CHEBI:37565"/>
        <dbReference type="ChEBI" id="CHEBI:58702"/>
        <dbReference type="ChEBI" id="CHEBI:143701"/>
        <dbReference type="EC" id="2.7.7.105"/>
    </reaction>
</comment>
<keyword evidence="1 5" id="KW-0808">Transferase</keyword>
<dbReference type="InterPro" id="IPR029044">
    <property type="entry name" value="Nucleotide-diphossugar_trans"/>
</dbReference>
<dbReference type="EC" id="2.7.7.105" evidence="5"/>
<accession>A0ABV9PS78</accession>
<sequence>MNAVGDRERTGDGWTIVVPVKSLDRAKSRLGSTLSPDSRRGLVVAMTTDVVTACLHSQQVGRVRIVSSDPEIAALADRLGTEFVAETPPDPGTDVDPLNAALTEALAGLTGRVAVVAADLPELDAQSLTRVLDSAAGHPHSVVVDHRGEGTTMAFWAGGGARVCRFGAGSAERYRIEGGATVLDLDDTARGAASRDVDIPEDVVRLAGRRVGAATARALTGVSAPLRCPDHPRSATMVW</sequence>
<comment type="pathway">
    <text evidence="5">Cofactor biosynthesis; coenzyme F420 biosynthesis.</text>
</comment>
<evidence type="ECO:0000256" key="2">
    <source>
        <dbReference type="ARBA" id="ARBA00022695"/>
    </source>
</evidence>
<protein>
    <recommendedName>
        <fullName evidence="5">Phosphoenolpyruvate guanylyltransferase</fullName>
        <shortName evidence="5">PEP guanylyltransferase</shortName>
        <ecNumber evidence="5">2.7.7.105</ecNumber>
    </recommendedName>
</protein>
<dbReference type="NCBIfam" id="TIGR03552">
    <property type="entry name" value="F420_cofC"/>
    <property type="match status" value="1"/>
</dbReference>
<dbReference type="PANTHER" id="PTHR40392">
    <property type="entry name" value="2-PHOSPHO-L-LACTATE GUANYLYLTRANSFERASE"/>
    <property type="match status" value="1"/>
</dbReference>
<keyword evidence="2 5" id="KW-0548">Nucleotidyltransferase</keyword>
<keyword evidence="4 5" id="KW-0342">GTP-binding</keyword>
<evidence type="ECO:0000256" key="1">
    <source>
        <dbReference type="ARBA" id="ARBA00022679"/>
    </source>
</evidence>
<dbReference type="RefSeq" id="WP_344990757.1">
    <property type="nucleotide sequence ID" value="NZ_BAABCD010000015.1"/>
</dbReference>
<comment type="caution">
    <text evidence="6">The sequence shown here is derived from an EMBL/GenBank/DDBJ whole genome shotgun (WGS) entry which is preliminary data.</text>
</comment>
<dbReference type="PANTHER" id="PTHR40392:SF1">
    <property type="entry name" value="2-PHOSPHO-L-LACTATE GUANYLYLTRANSFERASE"/>
    <property type="match status" value="1"/>
</dbReference>
<dbReference type="HAMAP" id="MF_02114">
    <property type="entry name" value="CofC"/>
    <property type="match status" value="1"/>
</dbReference>
<dbReference type="Proteomes" id="UP001595836">
    <property type="component" value="Unassembled WGS sequence"/>
</dbReference>
<proteinExistence type="inferred from homology"/>
<evidence type="ECO:0000313" key="7">
    <source>
        <dbReference type="Proteomes" id="UP001595836"/>
    </source>
</evidence>
<comment type="function">
    <text evidence="5">Guanylyltransferase that catalyzes the activation of phosphoenolpyruvate (PEP) as enolpyruvoyl-2-diphospho-5'-guanosine, via the condensation of PEP with GTP. It is involved in the biosynthesis of coenzyme F420, a hydride carrier cofactor.</text>
</comment>
<feature type="binding site" evidence="5">
    <location>
        <position position="151"/>
    </location>
    <ligand>
        <name>phosphoenolpyruvate</name>
        <dbReference type="ChEBI" id="CHEBI:58702"/>
    </ligand>
</feature>
<reference evidence="7" key="1">
    <citation type="journal article" date="2019" name="Int. J. Syst. Evol. Microbiol.">
        <title>The Global Catalogue of Microorganisms (GCM) 10K type strain sequencing project: providing services to taxonomists for standard genome sequencing and annotation.</title>
        <authorList>
            <consortium name="The Broad Institute Genomics Platform"/>
            <consortium name="The Broad Institute Genome Sequencing Center for Infectious Disease"/>
            <person name="Wu L."/>
            <person name="Ma J."/>
        </authorList>
    </citation>
    <scope>NUCLEOTIDE SEQUENCE [LARGE SCALE GENOMIC DNA]</scope>
    <source>
        <strain evidence="7">JCM 11882</strain>
    </source>
</reference>
<feature type="binding site" evidence="5">
    <location>
        <position position="167"/>
    </location>
    <ligand>
        <name>phosphoenolpyruvate</name>
        <dbReference type="ChEBI" id="CHEBI:58702"/>
    </ligand>
</feature>
<dbReference type="EMBL" id="JBHSHP010000022">
    <property type="protein sequence ID" value="MFC4755114.1"/>
    <property type="molecule type" value="Genomic_DNA"/>
</dbReference>
<evidence type="ECO:0000313" key="6">
    <source>
        <dbReference type="EMBL" id="MFC4755114.1"/>
    </source>
</evidence>
<comment type="similarity">
    <text evidence="5">Belongs to the CofC family.</text>
</comment>
<evidence type="ECO:0000256" key="4">
    <source>
        <dbReference type="ARBA" id="ARBA00023134"/>
    </source>
</evidence>